<dbReference type="GO" id="GO:0046872">
    <property type="term" value="F:metal ion binding"/>
    <property type="evidence" value="ECO:0007669"/>
    <property type="project" value="UniProtKB-KW"/>
</dbReference>
<feature type="domain" description="Radical SAM core" evidence="7">
    <location>
        <begin position="20"/>
        <end position="263"/>
    </location>
</feature>
<reference evidence="8 9" key="2">
    <citation type="journal article" date="2010" name="J. Bacteriol.">
        <title>Genome sequence of the polysaccharide-degrading, thermophilic anaerobe Spirochaeta thermophila DSM 6192.</title>
        <authorList>
            <person name="Angelov A."/>
            <person name="Liebl S."/>
            <person name="Ballschmiter M."/>
            <person name="Bomeke M."/>
            <person name="Lehmann R."/>
            <person name="Liesegang H."/>
            <person name="Daniel R."/>
            <person name="Liebl W."/>
        </authorList>
    </citation>
    <scope>NUCLEOTIDE SEQUENCE [LARGE SCALE GENOMIC DNA]</scope>
    <source>
        <strain evidence="9">ATCC 49972 / DSM 6192 / RI 19.B1</strain>
    </source>
</reference>
<dbReference type="InterPro" id="IPR058240">
    <property type="entry name" value="rSAM_sf"/>
</dbReference>
<dbReference type="SMART" id="SM00729">
    <property type="entry name" value="Elp3"/>
    <property type="match status" value="1"/>
</dbReference>
<evidence type="ECO:0000256" key="4">
    <source>
        <dbReference type="ARBA" id="ARBA00022723"/>
    </source>
</evidence>
<dbReference type="Gene3D" id="3.80.30.20">
    <property type="entry name" value="tm_1862 like domain"/>
    <property type="match status" value="1"/>
</dbReference>
<dbReference type="InterPro" id="IPR039661">
    <property type="entry name" value="ELP3"/>
</dbReference>
<reference key="1">
    <citation type="submission" date="2009-08" db="EMBL/GenBank/DDBJ databases">
        <title>The genome sequence of Spirochaeta thermophila DSM6192.</title>
        <authorList>
            <person name="Angelov A."/>
            <person name="Mientus M."/>
            <person name="Wittenberg S."/>
            <person name="Lehmann R."/>
            <person name="Liesegang H."/>
            <person name="Daniel R."/>
            <person name="Liebl W."/>
        </authorList>
    </citation>
    <scope>NUCLEOTIDE SEQUENCE</scope>
    <source>
        <strain>DSM 6192</strain>
    </source>
</reference>
<dbReference type="GO" id="GO:0003824">
    <property type="term" value="F:catalytic activity"/>
    <property type="evidence" value="ECO:0007669"/>
    <property type="project" value="InterPro"/>
</dbReference>
<protein>
    <submittedName>
        <fullName evidence="8">Radical SAM protein</fullName>
    </submittedName>
</protein>
<evidence type="ECO:0000256" key="2">
    <source>
        <dbReference type="ARBA" id="ARBA00022485"/>
    </source>
</evidence>
<dbReference type="Pfam" id="PF16199">
    <property type="entry name" value="Radical_SAM_C"/>
    <property type="match status" value="1"/>
</dbReference>
<keyword evidence="5" id="KW-0408">Iron</keyword>
<keyword evidence="2" id="KW-0004">4Fe-4S</keyword>
<keyword evidence="6" id="KW-0411">Iron-sulfur</keyword>
<dbReference type="NCBIfam" id="TIGR01212">
    <property type="entry name" value="TIGR01212 family radical SAM protein"/>
    <property type="match status" value="1"/>
</dbReference>
<dbReference type="eggNOG" id="COG1242">
    <property type="taxonomic scope" value="Bacteria"/>
</dbReference>
<dbReference type="Pfam" id="PF04055">
    <property type="entry name" value="Radical_SAM"/>
    <property type="match status" value="1"/>
</dbReference>
<evidence type="ECO:0000259" key="7">
    <source>
        <dbReference type="PROSITE" id="PS51918"/>
    </source>
</evidence>
<dbReference type="SFLD" id="SFLDG01086">
    <property type="entry name" value="elongater_protein-like"/>
    <property type="match status" value="1"/>
</dbReference>
<dbReference type="InterPro" id="IPR005911">
    <property type="entry name" value="YhcC-like"/>
</dbReference>
<dbReference type="InterPro" id="IPR007197">
    <property type="entry name" value="rSAM"/>
</dbReference>
<dbReference type="KEGG" id="sta:STHERM_c02000"/>
<dbReference type="PaxDb" id="665571-STHERM_c02000"/>
<keyword evidence="4" id="KW-0479">Metal-binding</keyword>
<evidence type="ECO:0000313" key="8">
    <source>
        <dbReference type="EMBL" id="ADN01174.1"/>
    </source>
</evidence>
<accession>E0RNH4</accession>
<dbReference type="EMBL" id="CP001698">
    <property type="protein sequence ID" value="ADN01174.1"/>
    <property type="molecule type" value="Genomic_DNA"/>
</dbReference>
<comment type="cofactor">
    <cofactor evidence="1">
        <name>[4Fe-4S] cluster</name>
        <dbReference type="ChEBI" id="CHEBI:49883"/>
    </cofactor>
</comment>
<dbReference type="HOGENOM" id="CLU_060920_0_0_12"/>
<evidence type="ECO:0000256" key="3">
    <source>
        <dbReference type="ARBA" id="ARBA00022691"/>
    </source>
</evidence>
<gene>
    <name evidence="8" type="ordered locus">STHERM_c02000</name>
</gene>
<name>E0RNH4_WINT6</name>
<proteinExistence type="predicted"/>
<dbReference type="InterPro" id="IPR032432">
    <property type="entry name" value="Radical_SAM_C"/>
</dbReference>
<evidence type="ECO:0000313" key="9">
    <source>
        <dbReference type="Proteomes" id="UP000001296"/>
    </source>
</evidence>
<dbReference type="Proteomes" id="UP000001296">
    <property type="component" value="Chromosome"/>
</dbReference>
<dbReference type="SFLD" id="SFLDS00029">
    <property type="entry name" value="Radical_SAM"/>
    <property type="match status" value="1"/>
</dbReference>
<dbReference type="InterPro" id="IPR006638">
    <property type="entry name" value="Elp3/MiaA/NifB-like_rSAM"/>
</dbReference>
<dbReference type="SFLD" id="SFLDG01091">
    <property type="entry name" value="uncharacterized_CHP01210-like"/>
    <property type="match status" value="1"/>
</dbReference>
<dbReference type="PROSITE" id="PS51918">
    <property type="entry name" value="RADICAL_SAM"/>
    <property type="match status" value="1"/>
</dbReference>
<evidence type="ECO:0000256" key="1">
    <source>
        <dbReference type="ARBA" id="ARBA00001966"/>
    </source>
</evidence>
<dbReference type="SUPFAM" id="SSF102114">
    <property type="entry name" value="Radical SAM enzymes"/>
    <property type="match status" value="1"/>
</dbReference>
<dbReference type="AlphaFoldDB" id="E0RNH4"/>
<dbReference type="InterPro" id="IPR023404">
    <property type="entry name" value="rSAM_horseshoe"/>
</dbReference>
<dbReference type="PANTHER" id="PTHR11135:SF1">
    <property type="entry name" value="PROTEIN YHCC"/>
    <property type="match status" value="1"/>
</dbReference>
<dbReference type="GO" id="GO:0051539">
    <property type="term" value="F:4 iron, 4 sulfur cluster binding"/>
    <property type="evidence" value="ECO:0007669"/>
    <property type="project" value="UniProtKB-KW"/>
</dbReference>
<dbReference type="PANTHER" id="PTHR11135">
    <property type="entry name" value="HISTONE ACETYLTRANSFERASE-RELATED"/>
    <property type="match status" value="1"/>
</dbReference>
<evidence type="ECO:0000256" key="5">
    <source>
        <dbReference type="ARBA" id="ARBA00023004"/>
    </source>
</evidence>
<keyword evidence="3" id="KW-0949">S-adenosyl-L-methionine</keyword>
<organism evidence="8 9">
    <name type="scientific">Winmispira thermophila (strain ATCC 49972 / DSM 6192 / RI 19.B1)</name>
    <name type="common">Spirochaeta thermophila</name>
    <dbReference type="NCBI Taxonomy" id="665571"/>
    <lineage>
        <taxon>Bacteria</taxon>
        <taxon>Pseudomonadati</taxon>
        <taxon>Spirochaetota</taxon>
        <taxon>Spirochaetia</taxon>
        <taxon>Winmispirales</taxon>
        <taxon>Winmispiraceae</taxon>
        <taxon>Winmispira</taxon>
    </lineage>
</organism>
<evidence type="ECO:0000256" key="6">
    <source>
        <dbReference type="ARBA" id="ARBA00023014"/>
    </source>
</evidence>
<sequence length="318" mass="36497">MMGNREGLRYRSFSRYLKERFGGMVYRVGVDAGFSCPHRDSREGRGCAFCDVEGSRAPYLGDVRGLEEQVRRAKGFLKARYGASRFLLYFQAYTNTYGPVEELRRVYEAGLAADEGEWVGLIVSTRPDCLPDEVLDLLASYKARGLEVWVELGLQSAFDETLRRIRRGHTVAQWEDAVRRAGEAGLLRAAHLIAGLPGEGREEFWESARFVAESGVEGIKFHDLHLPVGAPLFREYLRGELSLLSRERYLDYVMGALERIRPEMVVMRLVTDTPPERRGMPRHYMPKGRFLRRLEDEMRRRGTRQGRLWVEAGGRNTR</sequence>